<feature type="region of interest" description="Disordered" evidence="10">
    <location>
        <begin position="1"/>
        <end position="69"/>
    </location>
</feature>
<keyword evidence="6" id="KW-1000">Mitochondrion outer membrane</keyword>
<evidence type="ECO:0000256" key="1">
    <source>
        <dbReference type="ARBA" id="ARBA00004374"/>
    </source>
</evidence>
<keyword evidence="12" id="KW-1185">Reference proteome</keyword>
<evidence type="ECO:0000313" key="11">
    <source>
        <dbReference type="EMBL" id="KAF6408788.1"/>
    </source>
</evidence>
<dbReference type="GO" id="GO:0005741">
    <property type="term" value="C:mitochondrial outer membrane"/>
    <property type="evidence" value="ECO:0007669"/>
    <property type="project" value="UniProtKB-SubCell"/>
</dbReference>
<evidence type="ECO:0000256" key="6">
    <source>
        <dbReference type="ARBA" id="ARBA00022787"/>
    </source>
</evidence>
<accession>A0A7J8CD89</accession>
<feature type="compositionally biased region" description="Low complexity" evidence="10">
    <location>
        <begin position="1"/>
        <end position="10"/>
    </location>
</feature>
<feature type="compositionally biased region" description="Low complexity" evidence="10">
    <location>
        <begin position="55"/>
        <end position="69"/>
    </location>
</feature>
<comment type="similarity">
    <text evidence="2">Belongs to the Tom40 family.</text>
</comment>
<feature type="compositionally biased region" description="Pro residues" evidence="10">
    <location>
        <begin position="365"/>
        <end position="375"/>
    </location>
</feature>
<evidence type="ECO:0000313" key="12">
    <source>
        <dbReference type="Proteomes" id="UP000593571"/>
    </source>
</evidence>
<evidence type="ECO:0000256" key="2">
    <source>
        <dbReference type="ARBA" id="ARBA00010510"/>
    </source>
</evidence>
<feature type="compositionally biased region" description="Polar residues" evidence="10">
    <location>
        <begin position="432"/>
        <end position="444"/>
    </location>
</feature>
<evidence type="ECO:0008006" key="13">
    <source>
        <dbReference type="Google" id="ProtNLM"/>
    </source>
</evidence>
<feature type="compositionally biased region" description="Pro residues" evidence="10">
    <location>
        <begin position="11"/>
        <end position="34"/>
    </location>
</feature>
<dbReference type="FunFam" id="2.40.160.10:FF:000005">
    <property type="entry name" value="mitochondrial import receptor subunit TOM40 homolog"/>
    <property type="match status" value="1"/>
</dbReference>
<evidence type="ECO:0000256" key="3">
    <source>
        <dbReference type="ARBA" id="ARBA00022448"/>
    </source>
</evidence>
<dbReference type="AlphaFoldDB" id="A0A7J8CD89"/>
<dbReference type="InterPro" id="IPR027246">
    <property type="entry name" value="Porin_Euk/Tom40"/>
</dbReference>
<protein>
    <recommendedName>
        <fullName evidence="13">Translocase of outer mitochondrial membrane 40</fullName>
    </recommendedName>
</protein>
<evidence type="ECO:0000256" key="4">
    <source>
        <dbReference type="ARBA" id="ARBA00022452"/>
    </source>
</evidence>
<dbReference type="GO" id="GO:0008320">
    <property type="term" value="F:protein transmembrane transporter activity"/>
    <property type="evidence" value="ECO:0007669"/>
    <property type="project" value="InterPro"/>
</dbReference>
<dbReference type="Pfam" id="PF01459">
    <property type="entry name" value="Porin_3"/>
    <property type="match status" value="1"/>
</dbReference>
<evidence type="ECO:0000256" key="10">
    <source>
        <dbReference type="SAM" id="MobiDB-lite"/>
    </source>
</evidence>
<dbReference type="InterPro" id="IPR037930">
    <property type="entry name" value="Tom40"/>
</dbReference>
<evidence type="ECO:0000256" key="9">
    <source>
        <dbReference type="ARBA" id="ARBA00023136"/>
    </source>
</evidence>
<evidence type="ECO:0000256" key="8">
    <source>
        <dbReference type="ARBA" id="ARBA00023128"/>
    </source>
</evidence>
<dbReference type="PANTHER" id="PTHR10802">
    <property type="entry name" value="MITOCHONDRIAL IMPORT RECEPTOR SUBUNIT TOM40"/>
    <property type="match status" value="1"/>
</dbReference>
<dbReference type="EMBL" id="JACASE010000014">
    <property type="protein sequence ID" value="KAF6408788.1"/>
    <property type="molecule type" value="Genomic_DNA"/>
</dbReference>
<keyword evidence="4" id="KW-1134">Transmembrane beta strand</keyword>
<gene>
    <name evidence="11" type="ORF">HJG63_000130</name>
</gene>
<dbReference type="CDD" id="cd07305">
    <property type="entry name" value="Porin3_Tom40"/>
    <property type="match status" value="1"/>
</dbReference>
<keyword evidence="8" id="KW-0496">Mitochondrion</keyword>
<keyword evidence="9" id="KW-0472">Membrane</keyword>
<feature type="region of interest" description="Disordered" evidence="10">
    <location>
        <begin position="348"/>
        <end position="395"/>
    </location>
</feature>
<dbReference type="Proteomes" id="UP000593571">
    <property type="component" value="Unassembled WGS sequence"/>
</dbReference>
<comment type="caution">
    <text evidence="11">The sequence shown here is derived from an EMBL/GenBank/DDBJ whole genome shotgun (WGS) entry which is preliminary data.</text>
</comment>
<name>A0A7J8CD89_ROUAE</name>
<sequence>MGNVLAASSPPAGPPPAPALVGLPPPPPSPPGFTLPPLGGGLGAGAGAGRGSERTPGTAAASPAGTADDGACGCLPNPGTFEECHRKCKELFPIQMEGVKLTVNKGLSNHFQVNHTVALSTIGESNYHFGVTYVGTKQLSPTEAFPVLVGDMDNSGSLNAQVIHQLGPGLRSKMAIQTQQSKFVNWQVDGEYRGSDFTAAVTLGNPDVLVGSGILVAHYLQSITPCLALGGELVYHRRPGEEGTVMSLAGKYTLNNWLATVTLGQAGMHATYYHKASNQLQVGVEFEASTRMQDTSVSFGYQLDLPKANLLFKGSVDSNWIVGATLEKKLPPLPLTLALGAFLNHRKNKFHSDPTPSPVMEGRPEPPPRSVPSLPPSWGLGGGEAERKGPIIPAAEGGFWNTGTSGFGVPGAACPVALRSQKGFRKQRACQIRSTRGRGSQTASGRCWGVPTL</sequence>
<feature type="region of interest" description="Disordered" evidence="10">
    <location>
        <begin position="429"/>
        <end position="453"/>
    </location>
</feature>
<keyword evidence="3" id="KW-0813">Transport</keyword>
<evidence type="ECO:0000256" key="5">
    <source>
        <dbReference type="ARBA" id="ARBA00022692"/>
    </source>
</evidence>
<feature type="compositionally biased region" description="Gly residues" evidence="10">
    <location>
        <begin position="38"/>
        <end position="50"/>
    </location>
</feature>
<proteinExistence type="inferred from homology"/>
<comment type="subcellular location">
    <subcellularLocation>
        <location evidence="1">Mitochondrion outer membrane</location>
        <topology evidence="1">Multi-pass membrane protein</topology>
    </subcellularLocation>
</comment>
<keyword evidence="5" id="KW-0812">Transmembrane</keyword>
<reference evidence="11 12" key="1">
    <citation type="journal article" date="2020" name="Nature">
        <title>Six reference-quality genomes reveal evolution of bat adaptations.</title>
        <authorList>
            <person name="Jebb D."/>
            <person name="Huang Z."/>
            <person name="Pippel M."/>
            <person name="Hughes G.M."/>
            <person name="Lavrichenko K."/>
            <person name="Devanna P."/>
            <person name="Winkler S."/>
            <person name="Jermiin L.S."/>
            <person name="Skirmuntt E.C."/>
            <person name="Katzourakis A."/>
            <person name="Burkitt-Gray L."/>
            <person name="Ray D.A."/>
            <person name="Sullivan K.A.M."/>
            <person name="Roscito J.G."/>
            <person name="Kirilenko B.M."/>
            <person name="Davalos L.M."/>
            <person name="Corthals A.P."/>
            <person name="Power M.L."/>
            <person name="Jones G."/>
            <person name="Ransome R.D."/>
            <person name="Dechmann D.K.N."/>
            <person name="Locatelli A.G."/>
            <person name="Puechmaille S.J."/>
            <person name="Fedrigo O."/>
            <person name="Jarvis E.D."/>
            <person name="Hiller M."/>
            <person name="Vernes S.C."/>
            <person name="Myers E.W."/>
            <person name="Teeling E.C."/>
        </authorList>
    </citation>
    <scope>NUCLEOTIDE SEQUENCE [LARGE SCALE GENOMIC DNA]</scope>
    <source>
        <strain evidence="11">MRouAeg1</strain>
        <tissue evidence="11">Muscle</tissue>
    </source>
</reference>
<organism evidence="11 12">
    <name type="scientific">Rousettus aegyptiacus</name>
    <name type="common">Egyptian fruit bat</name>
    <name type="synonym">Pteropus aegyptiacus</name>
    <dbReference type="NCBI Taxonomy" id="9407"/>
    <lineage>
        <taxon>Eukaryota</taxon>
        <taxon>Metazoa</taxon>
        <taxon>Chordata</taxon>
        <taxon>Craniata</taxon>
        <taxon>Vertebrata</taxon>
        <taxon>Euteleostomi</taxon>
        <taxon>Mammalia</taxon>
        <taxon>Eutheria</taxon>
        <taxon>Laurasiatheria</taxon>
        <taxon>Chiroptera</taxon>
        <taxon>Yinpterochiroptera</taxon>
        <taxon>Pteropodoidea</taxon>
        <taxon>Pteropodidae</taxon>
        <taxon>Rousettinae</taxon>
        <taxon>Rousettus</taxon>
    </lineage>
</organism>
<dbReference type="InterPro" id="IPR023614">
    <property type="entry name" value="Porin_dom_sf"/>
</dbReference>
<dbReference type="Gene3D" id="2.40.160.10">
    <property type="entry name" value="Porin"/>
    <property type="match status" value="1"/>
</dbReference>
<keyword evidence="7" id="KW-0653">Protein transport</keyword>
<evidence type="ECO:0000256" key="7">
    <source>
        <dbReference type="ARBA" id="ARBA00022927"/>
    </source>
</evidence>
<dbReference type="GO" id="GO:0030150">
    <property type="term" value="P:protein import into mitochondrial matrix"/>
    <property type="evidence" value="ECO:0007669"/>
    <property type="project" value="InterPro"/>
</dbReference>